<gene>
    <name evidence="2" type="ORF">RhiirC2_783682</name>
</gene>
<evidence type="ECO:0000313" key="2">
    <source>
        <dbReference type="EMBL" id="PKK67312.1"/>
    </source>
</evidence>
<proteinExistence type="predicted"/>
<dbReference type="AlphaFoldDB" id="A0A2N1N079"/>
<reference evidence="2 3" key="2">
    <citation type="submission" date="2017-10" db="EMBL/GenBank/DDBJ databases">
        <title>Extensive intraspecific genome diversity in a model arbuscular mycorrhizal fungus.</title>
        <authorList>
            <person name="Chen E.C.H."/>
            <person name="Morin E."/>
            <person name="Baudet D."/>
            <person name="Noel J."/>
            <person name="Ndikumana S."/>
            <person name="Charron P."/>
            <person name="St-Onge C."/>
            <person name="Giorgi J."/>
            <person name="Grigoriev I.V."/>
            <person name="Roux C."/>
            <person name="Martin F.M."/>
            <person name="Corradi N."/>
        </authorList>
    </citation>
    <scope>NUCLEOTIDE SEQUENCE [LARGE SCALE GENOMIC DNA]</scope>
    <source>
        <strain evidence="2 3">C2</strain>
    </source>
</reference>
<evidence type="ECO:0000256" key="1">
    <source>
        <dbReference type="SAM" id="MobiDB-lite"/>
    </source>
</evidence>
<name>A0A2N1N079_9GLOM</name>
<reference evidence="2 3" key="1">
    <citation type="submission" date="2016-04" db="EMBL/GenBank/DDBJ databases">
        <title>Genome analyses suggest a sexual origin of heterokaryosis in a supposedly ancient asexual fungus.</title>
        <authorList>
            <person name="Ropars J."/>
            <person name="Sedzielewska K."/>
            <person name="Noel J."/>
            <person name="Charron P."/>
            <person name="Farinelli L."/>
            <person name="Marton T."/>
            <person name="Kruger M."/>
            <person name="Pelin A."/>
            <person name="Brachmann A."/>
            <person name="Corradi N."/>
        </authorList>
    </citation>
    <scope>NUCLEOTIDE SEQUENCE [LARGE SCALE GENOMIC DNA]</scope>
    <source>
        <strain evidence="2 3">C2</strain>
    </source>
</reference>
<sequence>MECFKISLIINNKSLLQKQQEIIDKDVNEKENEIKCFNPGVVRHGRLPNRYLSEGEIEKESEENKEMDNNKKQRRCKGCQETGHDLCNCKNKVLGEKLKVIIIICIHIQI</sequence>
<dbReference type="Proteomes" id="UP000233469">
    <property type="component" value="Unassembled WGS sequence"/>
</dbReference>
<dbReference type="EMBL" id="LLXL01000976">
    <property type="protein sequence ID" value="PKK67312.1"/>
    <property type="molecule type" value="Genomic_DNA"/>
</dbReference>
<feature type="compositionally biased region" description="Basic and acidic residues" evidence="1">
    <location>
        <begin position="56"/>
        <end position="71"/>
    </location>
</feature>
<organism evidence="2 3">
    <name type="scientific">Rhizophagus irregularis</name>
    <dbReference type="NCBI Taxonomy" id="588596"/>
    <lineage>
        <taxon>Eukaryota</taxon>
        <taxon>Fungi</taxon>
        <taxon>Fungi incertae sedis</taxon>
        <taxon>Mucoromycota</taxon>
        <taxon>Glomeromycotina</taxon>
        <taxon>Glomeromycetes</taxon>
        <taxon>Glomerales</taxon>
        <taxon>Glomeraceae</taxon>
        <taxon>Rhizophagus</taxon>
    </lineage>
</organism>
<feature type="region of interest" description="Disordered" evidence="1">
    <location>
        <begin position="54"/>
        <end position="73"/>
    </location>
</feature>
<accession>A0A2N1N079</accession>
<evidence type="ECO:0000313" key="3">
    <source>
        <dbReference type="Proteomes" id="UP000233469"/>
    </source>
</evidence>
<comment type="caution">
    <text evidence="2">The sequence shown here is derived from an EMBL/GenBank/DDBJ whole genome shotgun (WGS) entry which is preliminary data.</text>
</comment>
<protein>
    <submittedName>
        <fullName evidence="2">Uncharacterized protein</fullName>
    </submittedName>
</protein>